<proteinExistence type="predicted"/>
<keyword evidence="2" id="KW-1185">Reference proteome</keyword>
<reference evidence="1 2" key="1">
    <citation type="journal article" date="2021" name="BMC Genomics">
        <title>Datura genome reveals duplications of psychoactive alkaloid biosynthetic genes and high mutation rate following tissue culture.</title>
        <authorList>
            <person name="Rajewski A."/>
            <person name="Carter-House D."/>
            <person name="Stajich J."/>
            <person name="Litt A."/>
        </authorList>
    </citation>
    <scope>NUCLEOTIDE SEQUENCE [LARGE SCALE GENOMIC DNA]</scope>
    <source>
        <strain evidence="1">AR-01</strain>
    </source>
</reference>
<evidence type="ECO:0000313" key="1">
    <source>
        <dbReference type="EMBL" id="MCE0482016.1"/>
    </source>
</evidence>
<dbReference type="EMBL" id="JACEIK010005679">
    <property type="protein sequence ID" value="MCE0482016.1"/>
    <property type="molecule type" value="Genomic_DNA"/>
</dbReference>
<accession>A0ABS8VR38</accession>
<comment type="caution">
    <text evidence="1">The sequence shown here is derived from an EMBL/GenBank/DDBJ whole genome shotgun (WGS) entry which is preliminary data.</text>
</comment>
<gene>
    <name evidence="1" type="ORF">HAX54_040317</name>
</gene>
<feature type="non-terminal residue" evidence="1">
    <location>
        <position position="1"/>
    </location>
</feature>
<evidence type="ECO:0000313" key="2">
    <source>
        <dbReference type="Proteomes" id="UP000823775"/>
    </source>
</evidence>
<sequence length="92" mass="10184">DGPTTSGRIPEIHVPQPYRISTSKEEFIGAIQMLTQLVAAQSGHQNSAPASFSSHDSGASRIRVFLRMNPPIFTGSRVMRTPKILLMRFGRF</sequence>
<organism evidence="1 2">
    <name type="scientific">Datura stramonium</name>
    <name type="common">Jimsonweed</name>
    <name type="synonym">Common thornapple</name>
    <dbReference type="NCBI Taxonomy" id="4076"/>
    <lineage>
        <taxon>Eukaryota</taxon>
        <taxon>Viridiplantae</taxon>
        <taxon>Streptophyta</taxon>
        <taxon>Embryophyta</taxon>
        <taxon>Tracheophyta</taxon>
        <taxon>Spermatophyta</taxon>
        <taxon>Magnoliopsida</taxon>
        <taxon>eudicotyledons</taxon>
        <taxon>Gunneridae</taxon>
        <taxon>Pentapetalae</taxon>
        <taxon>asterids</taxon>
        <taxon>lamiids</taxon>
        <taxon>Solanales</taxon>
        <taxon>Solanaceae</taxon>
        <taxon>Solanoideae</taxon>
        <taxon>Datureae</taxon>
        <taxon>Datura</taxon>
    </lineage>
</organism>
<protein>
    <submittedName>
        <fullName evidence="1">Uncharacterized protein</fullName>
    </submittedName>
</protein>
<name>A0ABS8VR38_DATST</name>
<dbReference type="Proteomes" id="UP000823775">
    <property type="component" value="Unassembled WGS sequence"/>
</dbReference>